<dbReference type="SUPFAM" id="SSF50370">
    <property type="entry name" value="Ricin B-like lectins"/>
    <property type="match status" value="1"/>
</dbReference>
<dbReference type="STRING" id="267212.GCA_001063965_01321"/>
<dbReference type="InterPro" id="IPR035992">
    <property type="entry name" value="Ricin_B-like_lectins"/>
</dbReference>
<dbReference type="Gene3D" id="2.80.10.50">
    <property type="match status" value="1"/>
</dbReference>
<dbReference type="SMART" id="SM00458">
    <property type="entry name" value="RICIN"/>
    <property type="match status" value="1"/>
</dbReference>
<dbReference type="OrthoDB" id="8673369at2"/>
<gene>
    <name evidence="2" type="ORF">HMPREF9123_0424</name>
</gene>
<dbReference type="HOGENOM" id="CLU_126394_0_0_4"/>
<dbReference type="PROSITE" id="PS50231">
    <property type="entry name" value="RICIN_B_LECTIN"/>
    <property type="match status" value="1"/>
</dbReference>
<dbReference type="Proteomes" id="UP000004105">
    <property type="component" value="Unassembled WGS sequence"/>
</dbReference>
<sequence>MNKTPAILAALLLSACEINLPPAAVSQSGGAPVVVLHDTAPMRAVLIRTADGQCLDISGGDGKSLIRYPCHGRANQQFRFDAKSGAITQNGGCLDVAGAEKRDGAPVIRYRCTGAANQQWYADGSRIRSADSGKCLDASEHRLAVRRCNGSRAQQFAW</sequence>
<reference evidence="2 3" key="1">
    <citation type="submission" date="2011-02" db="EMBL/GenBank/DDBJ databases">
        <authorList>
            <person name="Muzny D."/>
            <person name="Qin X."/>
            <person name="Deng J."/>
            <person name="Jiang H."/>
            <person name="Liu Y."/>
            <person name="Qu J."/>
            <person name="Song X.-Z."/>
            <person name="Zhang L."/>
            <person name="Thornton R."/>
            <person name="Coyle M."/>
            <person name="Francisco L."/>
            <person name="Jackson L."/>
            <person name="Javaid M."/>
            <person name="Korchina V."/>
            <person name="Kovar C."/>
            <person name="Mata R."/>
            <person name="Mathew T."/>
            <person name="Ngo R."/>
            <person name="Nguyen L."/>
            <person name="Nguyen N."/>
            <person name="Okwuonu G."/>
            <person name="Ongeri F."/>
            <person name="Pham C."/>
            <person name="Simmons D."/>
            <person name="Wilczek-Boney K."/>
            <person name="Hale W."/>
            <person name="Jakkamsetti A."/>
            <person name="Pham P."/>
            <person name="Ruth R."/>
            <person name="San Lucas F."/>
            <person name="Warren J."/>
            <person name="Zhang J."/>
            <person name="Zhao Z."/>
            <person name="Zhou C."/>
            <person name="Zhu D."/>
            <person name="Lee S."/>
            <person name="Bess C."/>
            <person name="Blankenburg K."/>
            <person name="Forbes L."/>
            <person name="Fu Q."/>
            <person name="Gubbala S."/>
            <person name="Hirani K."/>
            <person name="Jayaseelan J.C."/>
            <person name="Lara F."/>
            <person name="Munidasa M."/>
            <person name="Palculict T."/>
            <person name="Patil S."/>
            <person name="Pu L.-L."/>
            <person name="Saada N."/>
            <person name="Tang L."/>
            <person name="Weissenberger G."/>
            <person name="Zhu Y."/>
            <person name="Hemphill L."/>
            <person name="Shang Y."/>
            <person name="Youmans B."/>
            <person name="Ayvaz T."/>
            <person name="Ross M."/>
            <person name="Santibanez J."/>
            <person name="Aqrawi P."/>
            <person name="Gross S."/>
            <person name="Joshi V."/>
            <person name="Fowler G."/>
            <person name="Nazareth L."/>
            <person name="Reid J."/>
            <person name="Worley K."/>
            <person name="Petrosino J."/>
            <person name="Highlander S."/>
            <person name="Gibbs R."/>
        </authorList>
    </citation>
    <scope>NUCLEOTIDE SEQUENCE [LARGE SCALE GENOMIC DNA]</scope>
    <source>
        <strain evidence="2 3">ATCC BAA-1200</strain>
    </source>
</reference>
<feature type="domain" description="Ricin B lectin" evidence="1">
    <location>
        <begin position="43"/>
        <end position="158"/>
    </location>
</feature>
<dbReference type="InterPro" id="IPR000772">
    <property type="entry name" value="Ricin_B_lectin"/>
</dbReference>
<evidence type="ECO:0000313" key="3">
    <source>
        <dbReference type="Proteomes" id="UP000004105"/>
    </source>
</evidence>
<keyword evidence="3" id="KW-1185">Reference proteome</keyword>
<dbReference type="EMBL" id="AFAY01000006">
    <property type="protein sequence ID" value="EGF11982.1"/>
    <property type="molecule type" value="Genomic_DNA"/>
</dbReference>
<evidence type="ECO:0000313" key="2">
    <source>
        <dbReference type="EMBL" id="EGF11982.1"/>
    </source>
</evidence>
<dbReference type="AlphaFoldDB" id="F2B9M0"/>
<evidence type="ECO:0000259" key="1">
    <source>
        <dbReference type="SMART" id="SM00458"/>
    </source>
</evidence>
<dbReference type="PROSITE" id="PS51257">
    <property type="entry name" value="PROKAR_LIPOPROTEIN"/>
    <property type="match status" value="1"/>
</dbReference>
<comment type="caution">
    <text evidence="2">The sequence shown here is derived from an EMBL/GenBank/DDBJ whole genome shotgun (WGS) entry which is preliminary data.</text>
</comment>
<dbReference type="RefSeq" id="WP_007341436.1">
    <property type="nucleotide sequence ID" value="NZ_GL878494.1"/>
</dbReference>
<dbReference type="Pfam" id="PF00652">
    <property type="entry name" value="Ricin_B_lectin"/>
    <property type="match status" value="1"/>
</dbReference>
<accession>F2B9M0</accession>
<name>F2B9M0_9NEIS</name>
<proteinExistence type="predicted"/>
<dbReference type="CDD" id="cd00161">
    <property type="entry name" value="beta-trefoil_Ricin-like"/>
    <property type="match status" value="1"/>
</dbReference>
<organism evidence="2 3">
    <name type="scientific">Neisseria bacilliformis ATCC BAA-1200</name>
    <dbReference type="NCBI Taxonomy" id="888742"/>
    <lineage>
        <taxon>Bacteria</taxon>
        <taxon>Pseudomonadati</taxon>
        <taxon>Pseudomonadota</taxon>
        <taxon>Betaproteobacteria</taxon>
        <taxon>Neisseriales</taxon>
        <taxon>Neisseriaceae</taxon>
        <taxon>Neisseria</taxon>
    </lineage>
</organism>
<protein>
    <recommendedName>
        <fullName evidence="1">Ricin B lectin domain-containing protein</fullName>
    </recommendedName>
</protein>